<dbReference type="GO" id="GO:0006383">
    <property type="term" value="P:transcription by RNA polymerase III"/>
    <property type="evidence" value="ECO:0007669"/>
    <property type="project" value="InterPro"/>
</dbReference>
<organism evidence="1 2">
    <name type="scientific">Cymbomonas tetramitiformis</name>
    <dbReference type="NCBI Taxonomy" id="36881"/>
    <lineage>
        <taxon>Eukaryota</taxon>
        <taxon>Viridiplantae</taxon>
        <taxon>Chlorophyta</taxon>
        <taxon>Pyramimonadophyceae</taxon>
        <taxon>Pyramimonadales</taxon>
        <taxon>Pyramimonadaceae</taxon>
        <taxon>Cymbomonas</taxon>
    </lineage>
</organism>
<keyword evidence="2" id="KW-1185">Reference proteome</keyword>
<dbReference type="GO" id="GO:0000127">
    <property type="term" value="C:transcription factor TFIIIC complex"/>
    <property type="evidence" value="ECO:0007669"/>
    <property type="project" value="TreeGrafter"/>
</dbReference>
<dbReference type="AlphaFoldDB" id="A0AAE0FZW8"/>
<accession>A0AAE0FZW8</accession>
<dbReference type="SUPFAM" id="SSF48452">
    <property type="entry name" value="TPR-like"/>
    <property type="match status" value="1"/>
</dbReference>
<evidence type="ECO:0000313" key="2">
    <source>
        <dbReference type="Proteomes" id="UP001190700"/>
    </source>
</evidence>
<dbReference type="Pfam" id="PF13181">
    <property type="entry name" value="TPR_8"/>
    <property type="match status" value="1"/>
</dbReference>
<gene>
    <name evidence="1" type="ORF">CYMTET_22594</name>
</gene>
<name>A0AAE0FZW8_9CHLO</name>
<dbReference type="PANTHER" id="PTHR23082:SF0">
    <property type="entry name" value="GENERAL TRANSCRIPTION FACTOR 3C POLYPEPTIDE 3"/>
    <property type="match status" value="1"/>
</dbReference>
<protein>
    <recommendedName>
        <fullName evidence="3">Tetratricopeptide repeat protein</fullName>
    </recommendedName>
</protein>
<dbReference type="EMBL" id="LGRX02011467">
    <property type="protein sequence ID" value="KAK3268930.1"/>
    <property type="molecule type" value="Genomic_DNA"/>
</dbReference>
<sequence>MRHEQPASVPIKLLLGHYHALNEHWQQALEEYTECFKEAPDEPLVPLCTGTALLHFAMSRKVPSRDRAVKQAFAFLNCYTRLKQAPQENAYNLGRACHQLGLNTLAVKYYEKALACKVVVPGEVGQPASEALENRRFCDLRRETAHNLSLIYCNSGAPNLARAVLRQYGTI</sequence>
<dbReference type="InterPro" id="IPR039340">
    <property type="entry name" value="Tfc4/TFIIIC-102/Sfc4"/>
</dbReference>
<evidence type="ECO:0000313" key="1">
    <source>
        <dbReference type="EMBL" id="KAK3268930.1"/>
    </source>
</evidence>
<evidence type="ECO:0008006" key="3">
    <source>
        <dbReference type="Google" id="ProtNLM"/>
    </source>
</evidence>
<proteinExistence type="predicted"/>
<dbReference type="Proteomes" id="UP001190700">
    <property type="component" value="Unassembled WGS sequence"/>
</dbReference>
<comment type="caution">
    <text evidence="1">The sequence shown here is derived from an EMBL/GenBank/DDBJ whole genome shotgun (WGS) entry which is preliminary data.</text>
</comment>
<reference evidence="1 2" key="1">
    <citation type="journal article" date="2015" name="Genome Biol. Evol.">
        <title>Comparative Genomics of a Bacterivorous Green Alga Reveals Evolutionary Causalities and Consequences of Phago-Mixotrophic Mode of Nutrition.</title>
        <authorList>
            <person name="Burns J.A."/>
            <person name="Paasch A."/>
            <person name="Narechania A."/>
            <person name="Kim E."/>
        </authorList>
    </citation>
    <scope>NUCLEOTIDE SEQUENCE [LARGE SCALE GENOMIC DNA]</scope>
    <source>
        <strain evidence="1 2">PLY_AMNH</strain>
    </source>
</reference>
<dbReference type="PANTHER" id="PTHR23082">
    <property type="entry name" value="TRANSCRIPTION INITIATION FACTOR IIIC TFIIIC , POLYPEPTIDE 3-RELATED"/>
    <property type="match status" value="1"/>
</dbReference>
<dbReference type="Gene3D" id="1.25.40.10">
    <property type="entry name" value="Tetratricopeptide repeat domain"/>
    <property type="match status" value="1"/>
</dbReference>
<dbReference type="InterPro" id="IPR011990">
    <property type="entry name" value="TPR-like_helical_dom_sf"/>
</dbReference>
<dbReference type="InterPro" id="IPR019734">
    <property type="entry name" value="TPR_rpt"/>
</dbReference>